<keyword evidence="2" id="KW-1185">Reference proteome</keyword>
<dbReference type="Proteomes" id="UP000285232">
    <property type="component" value="Unassembled WGS sequence"/>
</dbReference>
<dbReference type="OrthoDB" id="281270at2"/>
<organism evidence="1 2">
    <name type="scientific">Aurantiacibacter aquimixticola</name>
    <dbReference type="NCBI Taxonomy" id="1958945"/>
    <lineage>
        <taxon>Bacteria</taxon>
        <taxon>Pseudomonadati</taxon>
        <taxon>Pseudomonadota</taxon>
        <taxon>Alphaproteobacteria</taxon>
        <taxon>Sphingomonadales</taxon>
        <taxon>Erythrobacteraceae</taxon>
        <taxon>Aurantiacibacter</taxon>
    </lineage>
</organism>
<accession>A0A419RSZ4</accession>
<evidence type="ECO:0000313" key="2">
    <source>
        <dbReference type="Proteomes" id="UP000285232"/>
    </source>
</evidence>
<evidence type="ECO:0000313" key="1">
    <source>
        <dbReference type="EMBL" id="RJY08896.1"/>
    </source>
</evidence>
<dbReference type="AlphaFoldDB" id="A0A419RSZ4"/>
<keyword evidence="1" id="KW-0808">Transferase</keyword>
<dbReference type="EMBL" id="RAHX01000001">
    <property type="protein sequence ID" value="RJY08896.1"/>
    <property type="molecule type" value="Genomic_DNA"/>
</dbReference>
<name>A0A419RSZ4_9SPHN</name>
<reference evidence="1 2" key="1">
    <citation type="journal article" date="2017" name="Int. J. Syst. Evol. Microbiol.">
        <title>Erythrobacter aquimixticola sp. nov., isolated from the junction between the ocean and a freshwater spring.</title>
        <authorList>
            <person name="Park S."/>
            <person name="Jung Y.T."/>
            <person name="Choi S.J."/>
            <person name="Yoon J.H."/>
        </authorList>
    </citation>
    <scope>NUCLEOTIDE SEQUENCE [LARGE SCALE GENOMIC DNA]</scope>
    <source>
        <strain evidence="1 2">JSSK-14</strain>
    </source>
</reference>
<protein>
    <submittedName>
        <fullName evidence="1">GCN5-related N-acetyltransferase</fullName>
    </submittedName>
</protein>
<proteinExistence type="predicted"/>
<sequence length="113" mass="13192">MDRGTRPPRARHFWVTDRDDLQARWFALTRERMPVAAPERHWPVRFDHCFQRILLDNACGQPWREAIDAPAYRNASDELLERAIALGEAALGGSEDLPTLNRRSLEMRGKLRR</sequence>
<comment type="caution">
    <text evidence="1">The sequence shown here is derived from an EMBL/GenBank/DDBJ whole genome shotgun (WGS) entry which is preliminary data.</text>
</comment>
<gene>
    <name evidence="1" type="ORF">D6201_05565</name>
</gene>
<dbReference type="GO" id="GO:0016740">
    <property type="term" value="F:transferase activity"/>
    <property type="evidence" value="ECO:0007669"/>
    <property type="project" value="UniProtKB-KW"/>
</dbReference>